<reference evidence="2" key="2">
    <citation type="submission" date="2020-10" db="UniProtKB">
        <authorList>
            <consortium name="WormBaseParasite"/>
        </authorList>
    </citation>
    <scope>IDENTIFICATION</scope>
</reference>
<dbReference type="WBParaSite" id="Pan_g22503.t1">
    <property type="protein sequence ID" value="Pan_g22503.t1"/>
    <property type="gene ID" value="Pan_g22503"/>
</dbReference>
<sequence>MTSRRRHTVSVATRVCAIYLRYLRAIERGIAHLSPPTLLLTIPLLAPSTMTAPALIQFGARSTLNMPKFSVLVIDKNGSSTLDDITA</sequence>
<keyword evidence="1" id="KW-1185">Reference proteome</keyword>
<dbReference type="Proteomes" id="UP000492821">
    <property type="component" value="Unassembled WGS sequence"/>
</dbReference>
<proteinExistence type="predicted"/>
<evidence type="ECO:0000313" key="2">
    <source>
        <dbReference type="WBParaSite" id="Pan_g22503.t1"/>
    </source>
</evidence>
<organism evidence="1 2">
    <name type="scientific">Panagrellus redivivus</name>
    <name type="common">Microworm</name>
    <dbReference type="NCBI Taxonomy" id="6233"/>
    <lineage>
        <taxon>Eukaryota</taxon>
        <taxon>Metazoa</taxon>
        <taxon>Ecdysozoa</taxon>
        <taxon>Nematoda</taxon>
        <taxon>Chromadorea</taxon>
        <taxon>Rhabditida</taxon>
        <taxon>Tylenchina</taxon>
        <taxon>Panagrolaimomorpha</taxon>
        <taxon>Panagrolaimoidea</taxon>
        <taxon>Panagrolaimidae</taxon>
        <taxon>Panagrellus</taxon>
    </lineage>
</organism>
<dbReference type="AlphaFoldDB" id="A0A7E4VL43"/>
<evidence type="ECO:0000313" key="1">
    <source>
        <dbReference type="Proteomes" id="UP000492821"/>
    </source>
</evidence>
<reference evidence="1" key="1">
    <citation type="journal article" date="2013" name="Genetics">
        <title>The draft genome and transcriptome of Panagrellus redivivus are shaped by the harsh demands of a free-living lifestyle.</title>
        <authorList>
            <person name="Srinivasan J."/>
            <person name="Dillman A.R."/>
            <person name="Macchietto M.G."/>
            <person name="Heikkinen L."/>
            <person name="Lakso M."/>
            <person name="Fracchia K.M."/>
            <person name="Antoshechkin I."/>
            <person name="Mortazavi A."/>
            <person name="Wong G."/>
            <person name="Sternberg P.W."/>
        </authorList>
    </citation>
    <scope>NUCLEOTIDE SEQUENCE [LARGE SCALE GENOMIC DNA]</scope>
    <source>
        <strain evidence="1">MT8872</strain>
    </source>
</reference>
<protein>
    <submittedName>
        <fullName evidence="2">Secreted protein</fullName>
    </submittedName>
</protein>
<accession>A0A7E4VL43</accession>
<name>A0A7E4VL43_PANRE</name>